<evidence type="ECO:0000259" key="3">
    <source>
        <dbReference type="PROSITE" id="PS51724"/>
    </source>
</evidence>
<proteinExistence type="predicted"/>
<evidence type="ECO:0000256" key="1">
    <source>
        <dbReference type="SAM" id="MobiDB-lite"/>
    </source>
</evidence>
<feature type="transmembrane region" description="Helical" evidence="2">
    <location>
        <begin position="7"/>
        <end position="25"/>
    </location>
</feature>
<accession>A0A0F3GQ98</accession>
<dbReference type="EMBL" id="LACI01001588">
    <property type="protein sequence ID" value="KJU84164.1"/>
    <property type="molecule type" value="Genomic_DNA"/>
</dbReference>
<name>A0A0F3GQ98_9BACT</name>
<dbReference type="Gene3D" id="3.30.70.1070">
    <property type="entry name" value="Sporulation related repeat"/>
    <property type="match status" value="1"/>
</dbReference>
<dbReference type="InterPro" id="IPR007730">
    <property type="entry name" value="SPOR-like_dom"/>
</dbReference>
<protein>
    <submittedName>
        <fullName evidence="4">Membrane protein containing Sporulation/cell division region, bacteria domain protein</fullName>
    </submittedName>
</protein>
<keyword evidence="2" id="KW-1133">Transmembrane helix</keyword>
<dbReference type="GO" id="GO:0051301">
    <property type="term" value="P:cell division"/>
    <property type="evidence" value="ECO:0007669"/>
    <property type="project" value="UniProtKB-KW"/>
</dbReference>
<keyword evidence="2" id="KW-0472">Membrane</keyword>
<dbReference type="PROSITE" id="PS51724">
    <property type="entry name" value="SPOR"/>
    <property type="match status" value="1"/>
</dbReference>
<dbReference type="AlphaFoldDB" id="A0A0F3GQ98"/>
<reference evidence="4 5" key="1">
    <citation type="submission" date="2015-02" db="EMBL/GenBank/DDBJ databases">
        <title>Single-cell genomics of uncultivated deep-branching MTB reveals a conserved set of magnetosome genes.</title>
        <authorList>
            <person name="Kolinko S."/>
            <person name="Richter M."/>
            <person name="Glockner F.O."/>
            <person name="Brachmann A."/>
            <person name="Schuler D."/>
        </authorList>
    </citation>
    <scope>NUCLEOTIDE SEQUENCE [LARGE SCALE GENOMIC DNA]</scope>
    <source>
        <strain evidence="4">TM-1</strain>
    </source>
</reference>
<organism evidence="4 5">
    <name type="scientific">Candidatus Magnetobacterium bavaricum</name>
    <dbReference type="NCBI Taxonomy" id="29290"/>
    <lineage>
        <taxon>Bacteria</taxon>
        <taxon>Pseudomonadati</taxon>
        <taxon>Nitrospirota</taxon>
        <taxon>Thermodesulfovibrionia</taxon>
        <taxon>Thermodesulfovibrionales</taxon>
        <taxon>Candidatus Magnetobacteriaceae</taxon>
        <taxon>Candidatus Magnetobacterium</taxon>
    </lineage>
</organism>
<dbReference type="GO" id="GO:0042834">
    <property type="term" value="F:peptidoglycan binding"/>
    <property type="evidence" value="ECO:0007669"/>
    <property type="project" value="InterPro"/>
</dbReference>
<evidence type="ECO:0000256" key="2">
    <source>
        <dbReference type="SAM" id="Phobius"/>
    </source>
</evidence>
<sequence length="242" mass="26073">MYRVTKVINVFVAVVIVCSMLLGGYKEASAADGDDGSNSTSRSFLTGAGVVLGVAFLAFIVKEIITGNNPDEQQRTDSNATKTDSNAKKDVEIKLVSTFNPGTAAVDNRQNNVVPSLSQSGNTDTSVNGEKSNVKSTNADMAMNGYLNGAGKNYSKATRQDEDGYALQIGAFKNPTNADGLAKTFEESGYKVFTKMFLTENTPLKKVYIWGFVNKEEALMAKKKIKKQRNIDAILILPTQGS</sequence>
<dbReference type="SUPFAM" id="SSF110997">
    <property type="entry name" value="Sporulation related repeat"/>
    <property type="match status" value="1"/>
</dbReference>
<keyword evidence="5" id="KW-1185">Reference proteome</keyword>
<dbReference type="Pfam" id="PF05036">
    <property type="entry name" value="SPOR"/>
    <property type="match status" value="1"/>
</dbReference>
<keyword evidence="2" id="KW-0812">Transmembrane</keyword>
<feature type="domain" description="SPOR" evidence="3">
    <location>
        <begin position="159"/>
        <end position="238"/>
    </location>
</feature>
<keyword evidence="4" id="KW-0132">Cell division</keyword>
<dbReference type="InterPro" id="IPR036680">
    <property type="entry name" value="SPOR-like_sf"/>
</dbReference>
<evidence type="ECO:0000313" key="5">
    <source>
        <dbReference type="Proteomes" id="UP000033423"/>
    </source>
</evidence>
<feature type="region of interest" description="Disordered" evidence="1">
    <location>
        <begin position="113"/>
        <end position="133"/>
    </location>
</feature>
<dbReference type="Proteomes" id="UP000033423">
    <property type="component" value="Unassembled WGS sequence"/>
</dbReference>
<comment type="caution">
    <text evidence="4">The sequence shown here is derived from an EMBL/GenBank/DDBJ whole genome shotgun (WGS) entry which is preliminary data.</text>
</comment>
<evidence type="ECO:0000313" key="4">
    <source>
        <dbReference type="EMBL" id="KJU84164.1"/>
    </source>
</evidence>
<keyword evidence="4" id="KW-0131">Cell cycle</keyword>
<gene>
    <name evidence="4" type="ORF">MBAV_003645</name>
</gene>
<feature type="transmembrane region" description="Helical" evidence="2">
    <location>
        <begin position="45"/>
        <end position="65"/>
    </location>
</feature>